<comment type="caution">
    <text evidence="3">The sequence shown here is derived from an EMBL/GenBank/DDBJ whole genome shotgun (WGS) entry which is preliminary data.</text>
</comment>
<sequence>MTTPINPSGLTTPAPTLASTGSVALSQSLPTSAKAASPQTPTVHPSSFQANLWVPCLETVERRNAHLAKTWKEEIDSLLVFAGLFSALLTAFLVESQKSLRQDPSNVTNALLMQISTQLASFSINGGFINSTVPPLGNSTGAITSFMTSPASVRVNALWFCSLILSLTSAAGGIHAKDWLRTFSTDVAALPHDAARIREFRYRTLEEWNVPNIISLLPTLLEVALLLFIVGILDFLWTLNTVVAIMISVLTVFTVLPLTILPFGPLLFETCPFVSSFTRVVIQPFLNLIYLPSVTKWFVTSYWYALTDRERLQQRFADIKFYYRLHYGLSTLPVAFSNYLPSWSISGLGPIAAVLALVPLVTVPTYVFLALVWFTYRSTVIWRKHPTWERREAEVVKHNDDYLDAKLLAAADASHMDDNTVLESIRRHLSVATYSVSRDALRLILTHRSQDGIDGIRRWDGVEDKGRDTLAHMTTDVINRICAEDHGDGDLSRMLRILDAFCDALPKAPTSPPEVKDLYNRIFDCLACEVIPSKTTGDRMKETACTLLYKLETNVPTLLETKAAAIQSLVTYLETLPFNPTYILALKIVFGAMERKYDPTLAPTITGLVKKFQGHSSDPNRTMEMTGISYEALGSVLSLAKSRQDLVPVDLLKELHTLSQDVELMPSASFPDPNPIQAQNPPYSQLFSEFLQNVHGVAVGRPPSPLSAPP</sequence>
<feature type="transmembrane region" description="Helical" evidence="1">
    <location>
        <begin position="327"/>
        <end position="345"/>
    </location>
</feature>
<feature type="transmembrane region" description="Helical" evidence="1">
    <location>
        <begin position="157"/>
        <end position="176"/>
    </location>
</feature>
<feature type="transmembrane region" description="Helical" evidence="1">
    <location>
        <begin position="213"/>
        <end position="236"/>
    </location>
</feature>
<dbReference type="AlphaFoldDB" id="A0AAD5YAC9"/>
<name>A0AAD5YAC9_9APHY</name>
<keyword evidence="1" id="KW-0812">Transmembrane</keyword>
<dbReference type="InterPro" id="IPR045338">
    <property type="entry name" value="DUF6535"/>
</dbReference>
<feature type="transmembrane region" description="Helical" evidence="1">
    <location>
        <begin position="243"/>
        <end position="268"/>
    </location>
</feature>
<proteinExistence type="predicted"/>
<dbReference type="Pfam" id="PF20153">
    <property type="entry name" value="DUF6535"/>
    <property type="match status" value="1"/>
</dbReference>
<protein>
    <recommendedName>
        <fullName evidence="2">DUF6535 domain-containing protein</fullName>
    </recommendedName>
</protein>
<keyword evidence="1" id="KW-1133">Transmembrane helix</keyword>
<evidence type="ECO:0000313" key="4">
    <source>
        <dbReference type="Proteomes" id="UP001212997"/>
    </source>
</evidence>
<gene>
    <name evidence="3" type="ORF">NLI96_g10139</name>
</gene>
<organism evidence="3 4">
    <name type="scientific">Meripilus lineatus</name>
    <dbReference type="NCBI Taxonomy" id="2056292"/>
    <lineage>
        <taxon>Eukaryota</taxon>
        <taxon>Fungi</taxon>
        <taxon>Dikarya</taxon>
        <taxon>Basidiomycota</taxon>
        <taxon>Agaricomycotina</taxon>
        <taxon>Agaricomycetes</taxon>
        <taxon>Polyporales</taxon>
        <taxon>Meripilaceae</taxon>
        <taxon>Meripilus</taxon>
    </lineage>
</organism>
<feature type="domain" description="DUF6535" evidence="2">
    <location>
        <begin position="53"/>
        <end position="238"/>
    </location>
</feature>
<evidence type="ECO:0000313" key="3">
    <source>
        <dbReference type="EMBL" id="KAJ3477914.1"/>
    </source>
</evidence>
<dbReference type="EMBL" id="JANAWD010000554">
    <property type="protein sequence ID" value="KAJ3477914.1"/>
    <property type="molecule type" value="Genomic_DNA"/>
</dbReference>
<feature type="transmembrane region" description="Helical" evidence="1">
    <location>
        <begin position="77"/>
        <end position="94"/>
    </location>
</feature>
<keyword evidence="4" id="KW-1185">Reference proteome</keyword>
<evidence type="ECO:0000256" key="1">
    <source>
        <dbReference type="SAM" id="Phobius"/>
    </source>
</evidence>
<evidence type="ECO:0000259" key="2">
    <source>
        <dbReference type="Pfam" id="PF20153"/>
    </source>
</evidence>
<reference evidence="3" key="1">
    <citation type="submission" date="2022-07" db="EMBL/GenBank/DDBJ databases">
        <title>Genome Sequence of Physisporinus lineatus.</title>
        <authorList>
            <person name="Buettner E."/>
        </authorList>
    </citation>
    <scope>NUCLEOTIDE SEQUENCE</scope>
    <source>
        <strain evidence="3">VT162</strain>
    </source>
</reference>
<accession>A0AAD5YAC9</accession>
<feature type="transmembrane region" description="Helical" evidence="1">
    <location>
        <begin position="351"/>
        <end position="374"/>
    </location>
</feature>
<dbReference type="Proteomes" id="UP001212997">
    <property type="component" value="Unassembled WGS sequence"/>
</dbReference>
<keyword evidence="1" id="KW-0472">Membrane</keyword>
<feature type="transmembrane region" description="Helical" evidence="1">
    <location>
        <begin position="288"/>
        <end position="306"/>
    </location>
</feature>